<dbReference type="InterPro" id="IPR016066">
    <property type="entry name" value="A-D-PHexomutase_CS"/>
</dbReference>
<keyword evidence="3" id="KW-0597">Phosphoprotein</keyword>
<dbReference type="SUPFAM" id="SSF55957">
    <property type="entry name" value="Phosphoglucomutase, C-terminal domain"/>
    <property type="match status" value="1"/>
</dbReference>
<evidence type="ECO:0000259" key="11">
    <source>
        <dbReference type="Pfam" id="PF02880"/>
    </source>
</evidence>
<dbReference type="InterPro" id="IPR016055">
    <property type="entry name" value="A-D-PHexomutase_a/b/a-I/II/III"/>
</dbReference>
<reference evidence="12 13" key="1">
    <citation type="journal article" date="2015" name="Nature">
        <title>rRNA introns, odd ribosomes, and small enigmatic genomes across a large radiation of phyla.</title>
        <authorList>
            <person name="Brown C.T."/>
            <person name="Hug L.A."/>
            <person name="Thomas B.C."/>
            <person name="Sharon I."/>
            <person name="Castelle C.J."/>
            <person name="Singh A."/>
            <person name="Wilkins M.J."/>
            <person name="Williams K.H."/>
            <person name="Banfield J.F."/>
        </authorList>
    </citation>
    <scope>NUCLEOTIDE SEQUENCE [LARGE SCALE GENOMIC DNA]</scope>
</reference>
<feature type="domain" description="Alpha-D-phosphohexomutase alpha/beta/alpha" evidence="10">
    <location>
        <begin position="164"/>
        <end position="256"/>
    </location>
</feature>
<dbReference type="InterPro" id="IPR005841">
    <property type="entry name" value="Alpha-D-phosphohexomutase_SF"/>
</dbReference>
<keyword evidence="5 7" id="KW-0460">Magnesium</keyword>
<dbReference type="PANTHER" id="PTHR43771:SF1">
    <property type="entry name" value="PHOSPHOMANNOMUTASE"/>
    <property type="match status" value="1"/>
</dbReference>
<evidence type="ECO:0000256" key="2">
    <source>
        <dbReference type="ARBA" id="ARBA00010231"/>
    </source>
</evidence>
<dbReference type="PROSITE" id="PS00710">
    <property type="entry name" value="PGM_PMM"/>
    <property type="match status" value="1"/>
</dbReference>
<dbReference type="PRINTS" id="PR00509">
    <property type="entry name" value="PGMPMM"/>
</dbReference>
<evidence type="ECO:0000256" key="1">
    <source>
        <dbReference type="ARBA" id="ARBA00001946"/>
    </source>
</evidence>
<evidence type="ECO:0000256" key="7">
    <source>
        <dbReference type="RuleBase" id="RU004326"/>
    </source>
</evidence>
<evidence type="ECO:0000259" key="10">
    <source>
        <dbReference type="Pfam" id="PF02879"/>
    </source>
</evidence>
<dbReference type="InterPro" id="IPR005845">
    <property type="entry name" value="A-D-PHexomutase_a/b/a-II"/>
</dbReference>
<comment type="cofactor">
    <cofactor evidence="1">
        <name>Mg(2+)</name>
        <dbReference type="ChEBI" id="CHEBI:18420"/>
    </cofactor>
</comment>
<dbReference type="CDD" id="cd03089">
    <property type="entry name" value="PMM_PGM"/>
    <property type="match status" value="1"/>
</dbReference>
<evidence type="ECO:0000256" key="6">
    <source>
        <dbReference type="ARBA" id="ARBA00023235"/>
    </source>
</evidence>
<protein>
    <submittedName>
        <fullName evidence="12">Phosphomannomutase</fullName>
    </submittedName>
</protein>
<feature type="domain" description="Alpha-D-phosphohexomutase alpha/beta/alpha" evidence="9">
    <location>
        <begin position="7"/>
        <end position="126"/>
    </location>
</feature>
<sequence length="451" mass="51378">MKINPAIFKAYDIRGIYNEDFDDQNFFEIAQAYVKFFKPKGRIAVGMDVRISSPQLKKAIIKGLTEAGCDVLDIGLCSTEMYYLAVGHYKLAGGIQVTASHNPKEYNGLKLVKKEVQPISKENGIENLRDMVATGWQKIKAEKPGKVEKKNVLDVFCNFSTKFLDQAKIKPFKIVINPNFGYEGEVVKRFVKLNNLPWQLIGLNDVPDGTFPKGRPDPFVPENRPEFVKLTKTSQADFGVAWDADADRVFFCDDKGNFIESYYTNHLLIRSLLIGKKGEKIVYDPRYTWALVDATKEMKGKAVLERVGHSYIKQCMRKENAIFSGESSGHTYFRDFWYADTGLIPVLILINLLATEQKKLSQLIAPIIKKYPISGEINSIVENPDKTLLKIEKLFKGGKKNKLDGLSIEYPDFRFNIRKSNTEPLLRLNVEARTKLLVKEKTRELLKLIRS</sequence>
<evidence type="ECO:0000256" key="5">
    <source>
        <dbReference type="ARBA" id="ARBA00022842"/>
    </source>
</evidence>
<dbReference type="GO" id="GO:0005975">
    <property type="term" value="P:carbohydrate metabolic process"/>
    <property type="evidence" value="ECO:0007669"/>
    <property type="project" value="InterPro"/>
</dbReference>
<accession>A0A0G0Q153</accession>
<dbReference type="AlphaFoldDB" id="A0A0G0Q153"/>
<keyword evidence="4 7" id="KW-0479">Metal-binding</keyword>
<evidence type="ECO:0000259" key="9">
    <source>
        <dbReference type="Pfam" id="PF02878"/>
    </source>
</evidence>
<dbReference type="PANTHER" id="PTHR43771">
    <property type="entry name" value="PHOSPHOMANNOMUTASE"/>
    <property type="match status" value="1"/>
</dbReference>
<dbReference type="Gene3D" id="3.30.310.50">
    <property type="entry name" value="Alpha-D-phosphohexomutase, C-terminal domain"/>
    <property type="match status" value="1"/>
</dbReference>
<comment type="similarity">
    <text evidence="2 7">Belongs to the phosphohexose mutase family.</text>
</comment>
<keyword evidence="6" id="KW-0413">Isomerase</keyword>
<dbReference type="Gene3D" id="3.40.120.10">
    <property type="entry name" value="Alpha-D-Glucose-1,6-Bisphosphate, subunit A, domain 3"/>
    <property type="match status" value="3"/>
</dbReference>
<dbReference type="InterPro" id="IPR005844">
    <property type="entry name" value="A-D-PHexomutase_a/b/a-I"/>
</dbReference>
<evidence type="ECO:0000313" key="12">
    <source>
        <dbReference type="EMBL" id="KKR33893.1"/>
    </source>
</evidence>
<proteinExistence type="inferred from homology"/>
<dbReference type="Proteomes" id="UP000034137">
    <property type="component" value="Unassembled WGS sequence"/>
</dbReference>
<evidence type="ECO:0000259" key="8">
    <source>
        <dbReference type="Pfam" id="PF00408"/>
    </source>
</evidence>
<feature type="domain" description="Alpha-D-phosphohexomutase alpha/beta/alpha" evidence="11">
    <location>
        <begin position="268"/>
        <end position="371"/>
    </location>
</feature>
<dbReference type="GO" id="GO:0016868">
    <property type="term" value="F:intramolecular phosphotransferase activity"/>
    <property type="evidence" value="ECO:0007669"/>
    <property type="project" value="InterPro"/>
</dbReference>
<evidence type="ECO:0000256" key="3">
    <source>
        <dbReference type="ARBA" id="ARBA00022553"/>
    </source>
</evidence>
<dbReference type="Pfam" id="PF00408">
    <property type="entry name" value="PGM_PMM_IV"/>
    <property type="match status" value="1"/>
</dbReference>
<organism evidence="12 13">
    <name type="scientific">Candidatus Falkowbacteria bacterium GW2011_GWF2_39_8</name>
    <dbReference type="NCBI Taxonomy" id="1618642"/>
    <lineage>
        <taxon>Bacteria</taxon>
        <taxon>Candidatus Falkowiibacteriota</taxon>
    </lineage>
</organism>
<dbReference type="EMBL" id="LBXO01000002">
    <property type="protein sequence ID" value="KKR33893.1"/>
    <property type="molecule type" value="Genomic_DNA"/>
</dbReference>
<comment type="caution">
    <text evidence="12">The sequence shown here is derived from an EMBL/GenBank/DDBJ whole genome shotgun (WGS) entry which is preliminary data.</text>
</comment>
<dbReference type="InterPro" id="IPR005843">
    <property type="entry name" value="A-D-PHexomutase_C"/>
</dbReference>
<dbReference type="SUPFAM" id="SSF53738">
    <property type="entry name" value="Phosphoglucomutase, first 3 domains"/>
    <property type="match status" value="3"/>
</dbReference>
<gene>
    <name evidence="12" type="ORF">UT64_C0002G0032</name>
</gene>
<evidence type="ECO:0000313" key="13">
    <source>
        <dbReference type="Proteomes" id="UP000034137"/>
    </source>
</evidence>
<dbReference type="GO" id="GO:0000287">
    <property type="term" value="F:magnesium ion binding"/>
    <property type="evidence" value="ECO:0007669"/>
    <property type="project" value="InterPro"/>
</dbReference>
<feature type="domain" description="Alpha-D-phosphohexomutase C-terminal" evidence="8">
    <location>
        <begin position="376"/>
        <end position="439"/>
    </location>
</feature>
<dbReference type="InterPro" id="IPR036900">
    <property type="entry name" value="A-D-PHexomutase_C_sf"/>
</dbReference>
<dbReference type="PATRIC" id="fig|1618642.3.peg.82"/>
<dbReference type="Pfam" id="PF02880">
    <property type="entry name" value="PGM_PMM_III"/>
    <property type="match status" value="1"/>
</dbReference>
<dbReference type="InterPro" id="IPR005846">
    <property type="entry name" value="A-D-PHexomutase_a/b/a-III"/>
</dbReference>
<evidence type="ECO:0000256" key="4">
    <source>
        <dbReference type="ARBA" id="ARBA00022723"/>
    </source>
</evidence>
<name>A0A0G0Q153_9BACT</name>
<dbReference type="Pfam" id="PF02879">
    <property type="entry name" value="PGM_PMM_II"/>
    <property type="match status" value="1"/>
</dbReference>
<dbReference type="Pfam" id="PF02878">
    <property type="entry name" value="PGM_PMM_I"/>
    <property type="match status" value="1"/>
</dbReference>